<dbReference type="EMBL" id="NCEQ01000007">
    <property type="protein sequence ID" value="OYX56911.1"/>
    <property type="molecule type" value="Genomic_DNA"/>
</dbReference>
<dbReference type="Pfam" id="PF01206">
    <property type="entry name" value="TusA"/>
    <property type="match status" value="1"/>
</dbReference>
<name>A0A258HIV7_9CAUL</name>
<comment type="caution">
    <text evidence="2">The sequence shown here is derived from an EMBL/GenBank/DDBJ whole genome shotgun (WGS) entry which is preliminary data.</text>
</comment>
<reference evidence="2 3" key="1">
    <citation type="submission" date="2017-03" db="EMBL/GenBank/DDBJ databases">
        <title>Lifting the veil on microbial sulfur biogeochemistry in mining wastewaters.</title>
        <authorList>
            <person name="Kantor R.S."/>
            <person name="Colenbrander Nelson T."/>
            <person name="Marshall S."/>
            <person name="Bennett D."/>
            <person name="Apte S."/>
            <person name="Camacho D."/>
            <person name="Thomas B.C."/>
            <person name="Warren L.A."/>
            <person name="Banfield J.F."/>
        </authorList>
    </citation>
    <scope>NUCLEOTIDE SEQUENCE [LARGE SCALE GENOMIC DNA]</scope>
    <source>
        <strain evidence="2">32-68-21</strain>
    </source>
</reference>
<dbReference type="AlphaFoldDB" id="A0A258HIV7"/>
<accession>A0A258HIV7</accession>
<protein>
    <submittedName>
        <fullName evidence="2">SirA family protein</fullName>
    </submittedName>
</protein>
<sequence length="81" mass="8657">MSEGAPIVVDARGHRCPVPSLRLRKAAEGRAGTRLVLLATDPMARIDVPYLMAELGGRVMSVEETDGVLTITVETRAVPTD</sequence>
<dbReference type="InterPro" id="IPR036868">
    <property type="entry name" value="TusA-like_sf"/>
</dbReference>
<dbReference type="Gene3D" id="3.30.110.40">
    <property type="entry name" value="TusA-like domain"/>
    <property type="match status" value="1"/>
</dbReference>
<dbReference type="InterPro" id="IPR001455">
    <property type="entry name" value="TusA-like"/>
</dbReference>
<organism evidence="2 3">
    <name type="scientific">Brevundimonas subvibrioides</name>
    <dbReference type="NCBI Taxonomy" id="74313"/>
    <lineage>
        <taxon>Bacteria</taxon>
        <taxon>Pseudomonadati</taxon>
        <taxon>Pseudomonadota</taxon>
        <taxon>Alphaproteobacteria</taxon>
        <taxon>Caulobacterales</taxon>
        <taxon>Caulobacteraceae</taxon>
        <taxon>Brevundimonas</taxon>
    </lineage>
</organism>
<evidence type="ECO:0000313" key="2">
    <source>
        <dbReference type="EMBL" id="OYX56911.1"/>
    </source>
</evidence>
<evidence type="ECO:0000259" key="1">
    <source>
        <dbReference type="Pfam" id="PF01206"/>
    </source>
</evidence>
<dbReference type="Proteomes" id="UP000216147">
    <property type="component" value="Unassembled WGS sequence"/>
</dbReference>
<dbReference type="CDD" id="cd00291">
    <property type="entry name" value="SirA_YedF_YeeD"/>
    <property type="match status" value="1"/>
</dbReference>
<feature type="domain" description="UPF0033" evidence="1">
    <location>
        <begin position="8"/>
        <end position="74"/>
    </location>
</feature>
<gene>
    <name evidence="2" type="ORF">B7Y86_09190</name>
</gene>
<dbReference type="SUPFAM" id="SSF64307">
    <property type="entry name" value="SirA-like"/>
    <property type="match status" value="1"/>
</dbReference>
<evidence type="ECO:0000313" key="3">
    <source>
        <dbReference type="Proteomes" id="UP000216147"/>
    </source>
</evidence>
<proteinExistence type="predicted"/>